<keyword evidence="3" id="KW-1185">Reference proteome</keyword>
<dbReference type="AlphaFoldDB" id="A0AAE0UE68"/>
<feature type="region of interest" description="Disordered" evidence="1">
    <location>
        <begin position="98"/>
        <end position="157"/>
    </location>
</feature>
<feature type="compositionally biased region" description="Low complexity" evidence="1">
    <location>
        <begin position="184"/>
        <end position="199"/>
    </location>
</feature>
<protein>
    <submittedName>
        <fullName evidence="2">Uncharacterized protein</fullName>
    </submittedName>
</protein>
<evidence type="ECO:0000313" key="2">
    <source>
        <dbReference type="EMBL" id="KAK3400867.1"/>
    </source>
</evidence>
<feature type="compositionally biased region" description="Polar residues" evidence="1">
    <location>
        <begin position="100"/>
        <end position="119"/>
    </location>
</feature>
<feature type="non-terminal residue" evidence="2">
    <location>
        <position position="1"/>
    </location>
</feature>
<reference evidence="2" key="2">
    <citation type="submission" date="2023-07" db="EMBL/GenBank/DDBJ databases">
        <authorList>
            <consortium name="Lawrence Berkeley National Laboratory"/>
            <person name="Haridas S."/>
            <person name="Hensen N."/>
            <person name="Bonometti L."/>
            <person name="Westerberg I."/>
            <person name="Brannstrom I.O."/>
            <person name="Guillou S."/>
            <person name="Cros-Aarteil S."/>
            <person name="Calhoun S."/>
            <person name="Kuo A."/>
            <person name="Mondo S."/>
            <person name="Pangilinan J."/>
            <person name="Riley R."/>
            <person name="LaButti K."/>
            <person name="Andreopoulos B."/>
            <person name="Lipzen A."/>
            <person name="Chen C."/>
            <person name="Yanf M."/>
            <person name="Daum C."/>
            <person name="Ng V."/>
            <person name="Clum A."/>
            <person name="Steindorff A."/>
            <person name="Ohm R."/>
            <person name="Martin F."/>
            <person name="Silar P."/>
            <person name="Natvig D."/>
            <person name="Lalanne C."/>
            <person name="Gautier V."/>
            <person name="Ament-velasquez S.L."/>
            <person name="Kruys A."/>
            <person name="Hutchinson M.I."/>
            <person name="Powell A.J."/>
            <person name="Barry K."/>
            <person name="Miller A.N."/>
            <person name="Grigoriev I.V."/>
            <person name="Debuchy R."/>
            <person name="Gladieux P."/>
            <person name="Thoren M.H."/>
            <person name="Johannesson H."/>
        </authorList>
    </citation>
    <scope>NUCLEOTIDE SEQUENCE</scope>
    <source>
        <strain evidence="2">FGSC 1904</strain>
    </source>
</reference>
<feature type="compositionally biased region" description="Polar residues" evidence="1">
    <location>
        <begin position="8"/>
        <end position="19"/>
    </location>
</feature>
<proteinExistence type="predicted"/>
<dbReference type="EMBL" id="JAUTDP010000003">
    <property type="protein sequence ID" value="KAK3400867.1"/>
    <property type="molecule type" value="Genomic_DNA"/>
</dbReference>
<organism evidence="2 3">
    <name type="scientific">Sordaria brevicollis</name>
    <dbReference type="NCBI Taxonomy" id="83679"/>
    <lineage>
        <taxon>Eukaryota</taxon>
        <taxon>Fungi</taxon>
        <taxon>Dikarya</taxon>
        <taxon>Ascomycota</taxon>
        <taxon>Pezizomycotina</taxon>
        <taxon>Sordariomycetes</taxon>
        <taxon>Sordariomycetidae</taxon>
        <taxon>Sordariales</taxon>
        <taxon>Sordariaceae</taxon>
        <taxon>Sordaria</taxon>
    </lineage>
</organism>
<feature type="region of interest" description="Disordered" evidence="1">
    <location>
        <begin position="1"/>
        <end position="21"/>
    </location>
</feature>
<reference evidence="2" key="1">
    <citation type="journal article" date="2023" name="Mol. Phylogenet. Evol.">
        <title>Genome-scale phylogeny and comparative genomics of the fungal order Sordariales.</title>
        <authorList>
            <person name="Hensen N."/>
            <person name="Bonometti L."/>
            <person name="Westerberg I."/>
            <person name="Brannstrom I.O."/>
            <person name="Guillou S."/>
            <person name="Cros-Aarteil S."/>
            <person name="Calhoun S."/>
            <person name="Haridas S."/>
            <person name="Kuo A."/>
            <person name="Mondo S."/>
            <person name="Pangilinan J."/>
            <person name="Riley R."/>
            <person name="LaButti K."/>
            <person name="Andreopoulos B."/>
            <person name="Lipzen A."/>
            <person name="Chen C."/>
            <person name="Yan M."/>
            <person name="Daum C."/>
            <person name="Ng V."/>
            <person name="Clum A."/>
            <person name="Steindorff A."/>
            <person name="Ohm R.A."/>
            <person name="Martin F."/>
            <person name="Silar P."/>
            <person name="Natvig D.O."/>
            <person name="Lalanne C."/>
            <person name="Gautier V."/>
            <person name="Ament-Velasquez S.L."/>
            <person name="Kruys A."/>
            <person name="Hutchinson M.I."/>
            <person name="Powell A.J."/>
            <person name="Barry K."/>
            <person name="Miller A.N."/>
            <person name="Grigoriev I.V."/>
            <person name="Debuchy R."/>
            <person name="Gladieux P."/>
            <person name="Hiltunen Thoren M."/>
            <person name="Johannesson H."/>
        </authorList>
    </citation>
    <scope>NUCLEOTIDE SEQUENCE</scope>
    <source>
        <strain evidence="2">FGSC 1904</strain>
    </source>
</reference>
<evidence type="ECO:0000256" key="1">
    <source>
        <dbReference type="SAM" id="MobiDB-lite"/>
    </source>
</evidence>
<comment type="caution">
    <text evidence="2">The sequence shown here is derived from an EMBL/GenBank/DDBJ whole genome shotgun (WGS) entry which is preliminary data.</text>
</comment>
<feature type="compositionally biased region" description="Pro residues" evidence="1">
    <location>
        <begin position="200"/>
        <end position="209"/>
    </location>
</feature>
<feature type="region of interest" description="Disordered" evidence="1">
    <location>
        <begin position="184"/>
        <end position="209"/>
    </location>
</feature>
<sequence length="337" mass="37695">SIHRHLNHLQQEQTSSSEPGNCPAEPLCASHVNTCQSCSIATMSGALHPTYDKGQPSAVSTFPRDARTAQLCTEREEEFWTIPRGNTISLLLLLSSSSSTKQNPSRTNLLKPRTSTQVSLDAPKQHQRTLPSNINGRSQATSTDAPKQHQRTLPSNINERSTSFRSFDIDLIYIYIDIDLYPSSTSSPSTSTTTTSTLPPLLPHPPLHLPPPRRPPLPSHDFNKTTTILLASNAAKRAAAEKQVAASNAAYNKKHGIKEVPAMVRIKRPDGSYVEEMGTKTFYPRGYWEKTEKEDAEVYGRVCEEMWKGWEEMAVAKQEHRCEWDGCCEEEDDWGYE</sequence>
<dbReference type="Proteomes" id="UP001281003">
    <property type="component" value="Unassembled WGS sequence"/>
</dbReference>
<feature type="compositionally biased region" description="Polar residues" evidence="1">
    <location>
        <begin position="128"/>
        <end position="157"/>
    </location>
</feature>
<accession>A0AAE0UE68</accession>
<name>A0AAE0UE68_SORBR</name>
<gene>
    <name evidence="2" type="ORF">B0T20DRAFT_495011</name>
</gene>
<evidence type="ECO:0000313" key="3">
    <source>
        <dbReference type="Proteomes" id="UP001281003"/>
    </source>
</evidence>